<proteinExistence type="predicted"/>
<name>A0AAD9VE82_ACRCE</name>
<comment type="caution">
    <text evidence="1">The sequence shown here is derived from an EMBL/GenBank/DDBJ whole genome shotgun (WGS) entry which is preliminary data.</text>
</comment>
<accession>A0AAD9VE82</accession>
<sequence>MYNRRSICLSDSESESSEGYVNKMTDTVRTRRFSTTSEQRSSLPRTIQRKNSKVLTPEVLDLCAKEIQQESMFKKRYEQAALFVYGTNPGQLHCGVESGAVLSSQPDGNVFKMPYLSDPCFTSFGFFNR</sequence>
<evidence type="ECO:0000313" key="1">
    <source>
        <dbReference type="EMBL" id="KAK2570680.1"/>
    </source>
</evidence>
<dbReference type="EMBL" id="JARQWQ010000007">
    <property type="protein sequence ID" value="KAK2570680.1"/>
    <property type="molecule type" value="Genomic_DNA"/>
</dbReference>
<reference evidence="1" key="1">
    <citation type="journal article" date="2023" name="G3 (Bethesda)">
        <title>Whole genome assembly and annotation of the endangered Caribbean coral Acropora cervicornis.</title>
        <authorList>
            <person name="Selwyn J.D."/>
            <person name="Vollmer S.V."/>
        </authorList>
    </citation>
    <scope>NUCLEOTIDE SEQUENCE</scope>
    <source>
        <strain evidence="1">K2</strain>
    </source>
</reference>
<evidence type="ECO:0000313" key="2">
    <source>
        <dbReference type="Proteomes" id="UP001249851"/>
    </source>
</evidence>
<gene>
    <name evidence="1" type="ORF">P5673_004367</name>
</gene>
<keyword evidence="2" id="KW-1185">Reference proteome</keyword>
<dbReference type="AlphaFoldDB" id="A0AAD9VE82"/>
<organism evidence="1 2">
    <name type="scientific">Acropora cervicornis</name>
    <name type="common">Staghorn coral</name>
    <dbReference type="NCBI Taxonomy" id="6130"/>
    <lineage>
        <taxon>Eukaryota</taxon>
        <taxon>Metazoa</taxon>
        <taxon>Cnidaria</taxon>
        <taxon>Anthozoa</taxon>
        <taxon>Hexacorallia</taxon>
        <taxon>Scleractinia</taxon>
        <taxon>Astrocoeniina</taxon>
        <taxon>Acroporidae</taxon>
        <taxon>Acropora</taxon>
    </lineage>
</organism>
<dbReference type="Proteomes" id="UP001249851">
    <property type="component" value="Unassembled WGS sequence"/>
</dbReference>
<protein>
    <submittedName>
        <fullName evidence="1">Uncharacterized protein</fullName>
    </submittedName>
</protein>
<reference evidence="1" key="2">
    <citation type="journal article" date="2023" name="Science">
        <title>Genomic signatures of disease resistance in endangered staghorn corals.</title>
        <authorList>
            <person name="Vollmer S.V."/>
            <person name="Selwyn J.D."/>
            <person name="Despard B.A."/>
            <person name="Roesel C.L."/>
        </authorList>
    </citation>
    <scope>NUCLEOTIDE SEQUENCE</scope>
    <source>
        <strain evidence="1">K2</strain>
    </source>
</reference>